<dbReference type="PANTHER" id="PTHR48090:SF7">
    <property type="entry name" value="RFBJ PROTEIN"/>
    <property type="match status" value="1"/>
</dbReference>
<proteinExistence type="predicted"/>
<accession>A0ABZ2LU17</accession>
<dbReference type="Gene3D" id="3.90.550.10">
    <property type="entry name" value="Spore Coat Polysaccharide Biosynthesis Protein SpsA, Chain A"/>
    <property type="match status" value="1"/>
</dbReference>
<dbReference type="InterPro" id="IPR050256">
    <property type="entry name" value="Glycosyltransferase_2"/>
</dbReference>
<organism evidence="2 3">
    <name type="scientific">Pendulispora albinea</name>
    <dbReference type="NCBI Taxonomy" id="2741071"/>
    <lineage>
        <taxon>Bacteria</taxon>
        <taxon>Pseudomonadati</taxon>
        <taxon>Myxococcota</taxon>
        <taxon>Myxococcia</taxon>
        <taxon>Myxococcales</taxon>
        <taxon>Sorangiineae</taxon>
        <taxon>Pendulisporaceae</taxon>
        <taxon>Pendulispora</taxon>
    </lineage>
</organism>
<evidence type="ECO:0000313" key="3">
    <source>
        <dbReference type="Proteomes" id="UP001370348"/>
    </source>
</evidence>
<sequence>MFADARVVVVVPAFEEEARIAQVLRTLPAWIDHVVVVDDASRDRTAEMAKAVADPRIIVLSHSENRGVGAAIVTGYRHALTLTHAARDVLVVMAGDGQMDPADLPVVVGPIARGDAGYVKGERFSAPDIRSVMPTGRRLGGLVFSFLTSLAIGVSIHDSQCGYTALARGACEALALDALWPRYGYPNDLLAQLAQRRIPIAEVPVRPIYAGEESKLRLWHLPRIVRIIARSAWKVRVEGAAAGAEAAGATR</sequence>
<dbReference type="RefSeq" id="WP_394824026.1">
    <property type="nucleotide sequence ID" value="NZ_CP089984.1"/>
</dbReference>
<dbReference type="EMBL" id="CP089984">
    <property type="protein sequence ID" value="WXB14406.1"/>
    <property type="molecule type" value="Genomic_DNA"/>
</dbReference>
<dbReference type="PANTHER" id="PTHR48090">
    <property type="entry name" value="UNDECAPRENYL-PHOSPHATE 4-DEOXY-4-FORMAMIDO-L-ARABINOSE TRANSFERASE-RELATED"/>
    <property type="match status" value="1"/>
</dbReference>
<dbReference type="InterPro" id="IPR029044">
    <property type="entry name" value="Nucleotide-diphossugar_trans"/>
</dbReference>
<name>A0ABZ2LU17_9BACT</name>
<dbReference type="Proteomes" id="UP001370348">
    <property type="component" value="Chromosome"/>
</dbReference>
<evidence type="ECO:0000259" key="1">
    <source>
        <dbReference type="Pfam" id="PF00535"/>
    </source>
</evidence>
<feature type="domain" description="Glycosyltransferase 2-like" evidence="1">
    <location>
        <begin position="9"/>
        <end position="172"/>
    </location>
</feature>
<dbReference type="SUPFAM" id="SSF53448">
    <property type="entry name" value="Nucleotide-diphospho-sugar transferases"/>
    <property type="match status" value="1"/>
</dbReference>
<reference evidence="2 3" key="1">
    <citation type="submission" date="2021-12" db="EMBL/GenBank/DDBJ databases">
        <title>Discovery of the Pendulisporaceae a myxobacterial family with distinct sporulation behavior and unique specialized metabolism.</title>
        <authorList>
            <person name="Garcia R."/>
            <person name="Popoff A."/>
            <person name="Bader C.D."/>
            <person name="Loehr J."/>
            <person name="Walesch S."/>
            <person name="Walt C."/>
            <person name="Boldt J."/>
            <person name="Bunk B."/>
            <person name="Haeckl F.J.F.P.J."/>
            <person name="Gunesch A.P."/>
            <person name="Birkelbach J."/>
            <person name="Nuebel U."/>
            <person name="Pietschmann T."/>
            <person name="Bach T."/>
            <person name="Mueller R."/>
        </authorList>
    </citation>
    <scope>NUCLEOTIDE SEQUENCE [LARGE SCALE GENOMIC DNA]</scope>
    <source>
        <strain evidence="2 3">MSr11954</strain>
    </source>
</reference>
<dbReference type="CDD" id="cd04179">
    <property type="entry name" value="DPM_DPG-synthase_like"/>
    <property type="match status" value="1"/>
</dbReference>
<evidence type="ECO:0000313" key="2">
    <source>
        <dbReference type="EMBL" id="WXB14406.1"/>
    </source>
</evidence>
<protein>
    <submittedName>
        <fullName evidence="2">Glycosyltransferase family 2 protein</fullName>
    </submittedName>
</protein>
<keyword evidence="3" id="KW-1185">Reference proteome</keyword>
<dbReference type="InterPro" id="IPR001173">
    <property type="entry name" value="Glyco_trans_2-like"/>
</dbReference>
<dbReference type="Pfam" id="PF00535">
    <property type="entry name" value="Glycos_transf_2"/>
    <property type="match status" value="1"/>
</dbReference>
<gene>
    <name evidence="2" type="ORF">LZC94_42100</name>
</gene>